<feature type="compositionally biased region" description="Basic and acidic residues" evidence="1">
    <location>
        <begin position="102"/>
        <end position="113"/>
    </location>
</feature>
<feature type="region of interest" description="Disordered" evidence="1">
    <location>
        <begin position="38"/>
        <end position="113"/>
    </location>
</feature>
<feature type="compositionally biased region" description="Polar residues" evidence="1">
    <location>
        <begin position="1"/>
        <end position="10"/>
    </location>
</feature>
<keyword evidence="3" id="KW-1185">Reference proteome</keyword>
<evidence type="ECO:0000256" key="1">
    <source>
        <dbReference type="SAM" id="MobiDB-lite"/>
    </source>
</evidence>
<organism evidence="2 3">
    <name type="scientific">Botryotinia narcissicola</name>
    <dbReference type="NCBI Taxonomy" id="278944"/>
    <lineage>
        <taxon>Eukaryota</taxon>
        <taxon>Fungi</taxon>
        <taxon>Dikarya</taxon>
        <taxon>Ascomycota</taxon>
        <taxon>Pezizomycotina</taxon>
        <taxon>Leotiomycetes</taxon>
        <taxon>Helotiales</taxon>
        <taxon>Sclerotiniaceae</taxon>
        <taxon>Botryotinia</taxon>
    </lineage>
</organism>
<proteinExistence type="predicted"/>
<protein>
    <submittedName>
        <fullName evidence="2">Uncharacterized protein</fullName>
    </submittedName>
</protein>
<accession>A0A4Z1I304</accession>
<gene>
    <name evidence="2" type="ORF">BOTNAR_0359g00130</name>
</gene>
<feature type="compositionally biased region" description="Polar residues" evidence="1">
    <location>
        <begin position="51"/>
        <end position="63"/>
    </location>
</feature>
<feature type="region of interest" description="Disordered" evidence="1">
    <location>
        <begin position="1"/>
        <end position="26"/>
    </location>
</feature>
<comment type="caution">
    <text evidence="2">The sequence shown here is derived from an EMBL/GenBank/DDBJ whole genome shotgun (WGS) entry which is preliminary data.</text>
</comment>
<evidence type="ECO:0000313" key="3">
    <source>
        <dbReference type="Proteomes" id="UP000297452"/>
    </source>
</evidence>
<name>A0A4Z1I304_9HELO</name>
<dbReference type="EMBL" id="PQXJ01000359">
    <property type="protein sequence ID" value="TGO51363.1"/>
    <property type="molecule type" value="Genomic_DNA"/>
</dbReference>
<dbReference type="AlphaFoldDB" id="A0A4Z1I304"/>
<sequence length="113" mass="12350">MASHSKNQPWKANWPPQEVNSSLPSHGCAKGAILVETGDTVSKPRNMAVEPNTNNQESSSKNQPWKADWPPREIDTSLTSHGCPKGAILTETGDTVSKPRKLAAEYDSRNPQE</sequence>
<evidence type="ECO:0000313" key="2">
    <source>
        <dbReference type="EMBL" id="TGO51363.1"/>
    </source>
</evidence>
<reference evidence="2 3" key="1">
    <citation type="submission" date="2017-12" db="EMBL/GenBank/DDBJ databases">
        <title>Comparative genomics of Botrytis spp.</title>
        <authorList>
            <person name="Valero-Jimenez C.A."/>
            <person name="Tapia P."/>
            <person name="Veloso J."/>
            <person name="Silva-Moreno E."/>
            <person name="Staats M."/>
            <person name="Valdes J.H."/>
            <person name="Van Kan J.A.L."/>
        </authorList>
    </citation>
    <scope>NUCLEOTIDE SEQUENCE [LARGE SCALE GENOMIC DNA]</scope>
    <source>
        <strain evidence="2 3">MUCL2120</strain>
    </source>
</reference>
<dbReference type="Proteomes" id="UP000297452">
    <property type="component" value="Unassembled WGS sequence"/>
</dbReference>
<dbReference type="OrthoDB" id="10513798at2759"/>